<dbReference type="SMART" id="SM00448">
    <property type="entry name" value="REC"/>
    <property type="match status" value="1"/>
</dbReference>
<dbReference type="Pfam" id="PF00072">
    <property type="entry name" value="Response_reg"/>
    <property type="match status" value="1"/>
</dbReference>
<dbReference type="GO" id="GO:0032993">
    <property type="term" value="C:protein-DNA complex"/>
    <property type="evidence" value="ECO:0007669"/>
    <property type="project" value="TreeGrafter"/>
</dbReference>
<evidence type="ECO:0000256" key="1">
    <source>
        <dbReference type="ARBA" id="ARBA00022553"/>
    </source>
</evidence>
<dbReference type="InterPro" id="IPR011006">
    <property type="entry name" value="CheY-like_superfamily"/>
</dbReference>
<gene>
    <name evidence="8" type="ORF">V5E97_15660</name>
</gene>
<keyword evidence="3" id="KW-0805">Transcription regulation</keyword>
<reference evidence="8" key="1">
    <citation type="submission" date="2024-05" db="EMBL/GenBank/DDBJ databases">
        <title>Planctomycetes of the genus Singulisphaera possess chitinolytic capabilities.</title>
        <authorList>
            <person name="Ivanova A."/>
        </authorList>
    </citation>
    <scope>NUCLEOTIDE SEQUENCE</scope>
    <source>
        <strain evidence="8">Ch08T</strain>
    </source>
</reference>
<evidence type="ECO:0000256" key="2">
    <source>
        <dbReference type="ARBA" id="ARBA00023012"/>
    </source>
</evidence>
<evidence type="ECO:0000256" key="4">
    <source>
        <dbReference type="ARBA" id="ARBA00023125"/>
    </source>
</evidence>
<dbReference type="InterPro" id="IPR001789">
    <property type="entry name" value="Sig_transdc_resp-reg_receiver"/>
</dbReference>
<sequence>MMSRHASILIVDDEPNVRLMFRTALVPLGYQVTTAEDGETALSWLAERKADVIILDLQMPAMEGMNVLRHLRESGNETPVVIVTAHSSVPNAVQAMKLGAIDFLAKPLTPDKLRRAIADVIERQADRKLAAHPPTVVPEPVTVASQYAEDLRRAKRALNRCAFEEAEIFLKQAIALDPNSAESHNLMGVLHECRQEHDASYREYKAALKADRDYMPARHNITRYYERFTLGQSDIAIDKGDPIQDD</sequence>
<evidence type="ECO:0000313" key="8">
    <source>
        <dbReference type="EMBL" id="XBH07421.1"/>
    </source>
</evidence>
<dbReference type="GO" id="GO:0000976">
    <property type="term" value="F:transcription cis-regulatory region binding"/>
    <property type="evidence" value="ECO:0007669"/>
    <property type="project" value="TreeGrafter"/>
</dbReference>
<dbReference type="InterPro" id="IPR039420">
    <property type="entry name" value="WalR-like"/>
</dbReference>
<keyword evidence="1 6" id="KW-0597">Phosphoprotein</keyword>
<dbReference type="InterPro" id="IPR011990">
    <property type="entry name" value="TPR-like_helical_dom_sf"/>
</dbReference>
<dbReference type="SUPFAM" id="SSF52172">
    <property type="entry name" value="CheY-like"/>
    <property type="match status" value="1"/>
</dbReference>
<evidence type="ECO:0000256" key="3">
    <source>
        <dbReference type="ARBA" id="ARBA00023015"/>
    </source>
</evidence>
<protein>
    <submittedName>
        <fullName evidence="8">Response regulator</fullName>
    </submittedName>
</protein>
<evidence type="ECO:0000256" key="5">
    <source>
        <dbReference type="ARBA" id="ARBA00023163"/>
    </source>
</evidence>
<dbReference type="EMBL" id="CP155447">
    <property type="protein sequence ID" value="XBH07421.1"/>
    <property type="molecule type" value="Genomic_DNA"/>
</dbReference>
<dbReference type="SUPFAM" id="SSF48452">
    <property type="entry name" value="TPR-like"/>
    <property type="match status" value="1"/>
</dbReference>
<organism evidence="8">
    <name type="scientific">Singulisphaera sp. Ch08</name>
    <dbReference type="NCBI Taxonomy" id="3120278"/>
    <lineage>
        <taxon>Bacteria</taxon>
        <taxon>Pseudomonadati</taxon>
        <taxon>Planctomycetota</taxon>
        <taxon>Planctomycetia</taxon>
        <taxon>Isosphaerales</taxon>
        <taxon>Isosphaeraceae</taxon>
        <taxon>Singulisphaera</taxon>
    </lineage>
</organism>
<dbReference type="PANTHER" id="PTHR48111">
    <property type="entry name" value="REGULATOR OF RPOS"/>
    <property type="match status" value="1"/>
</dbReference>
<dbReference type="GO" id="GO:0000156">
    <property type="term" value="F:phosphorelay response regulator activity"/>
    <property type="evidence" value="ECO:0007669"/>
    <property type="project" value="TreeGrafter"/>
</dbReference>
<proteinExistence type="predicted"/>
<dbReference type="Gene3D" id="1.25.40.10">
    <property type="entry name" value="Tetratricopeptide repeat domain"/>
    <property type="match status" value="1"/>
</dbReference>
<feature type="domain" description="Response regulatory" evidence="7">
    <location>
        <begin position="7"/>
        <end position="121"/>
    </location>
</feature>
<name>A0AAU7CQI4_9BACT</name>
<keyword evidence="5" id="KW-0804">Transcription</keyword>
<dbReference type="PROSITE" id="PS50110">
    <property type="entry name" value="RESPONSE_REGULATORY"/>
    <property type="match status" value="1"/>
</dbReference>
<feature type="modified residue" description="4-aspartylphosphate" evidence="6">
    <location>
        <position position="56"/>
    </location>
</feature>
<keyword evidence="2" id="KW-0902">Two-component regulatory system</keyword>
<dbReference type="GO" id="GO:0005829">
    <property type="term" value="C:cytosol"/>
    <property type="evidence" value="ECO:0007669"/>
    <property type="project" value="TreeGrafter"/>
</dbReference>
<evidence type="ECO:0000256" key="6">
    <source>
        <dbReference type="PROSITE-ProRule" id="PRU00169"/>
    </source>
</evidence>
<keyword evidence="4" id="KW-0238">DNA-binding</keyword>
<dbReference type="GO" id="GO:0006355">
    <property type="term" value="P:regulation of DNA-templated transcription"/>
    <property type="evidence" value="ECO:0007669"/>
    <property type="project" value="TreeGrafter"/>
</dbReference>
<dbReference type="Gene3D" id="3.40.50.2300">
    <property type="match status" value="1"/>
</dbReference>
<dbReference type="RefSeq" id="WP_406700258.1">
    <property type="nucleotide sequence ID" value="NZ_CP155447.1"/>
</dbReference>
<dbReference type="AlphaFoldDB" id="A0AAU7CQI4"/>
<dbReference type="PANTHER" id="PTHR48111:SF69">
    <property type="entry name" value="RESPONSE REGULATOR RECEIVER"/>
    <property type="match status" value="1"/>
</dbReference>
<dbReference type="FunFam" id="3.40.50.2300:FF:000018">
    <property type="entry name" value="DNA-binding transcriptional regulator NtrC"/>
    <property type="match status" value="1"/>
</dbReference>
<accession>A0AAU7CQI4</accession>
<dbReference type="CDD" id="cd00156">
    <property type="entry name" value="REC"/>
    <property type="match status" value="1"/>
</dbReference>
<evidence type="ECO:0000259" key="7">
    <source>
        <dbReference type="PROSITE" id="PS50110"/>
    </source>
</evidence>